<dbReference type="SMART" id="SM00387">
    <property type="entry name" value="HATPase_c"/>
    <property type="match status" value="1"/>
</dbReference>
<protein>
    <recommendedName>
        <fullName evidence="2">histidine kinase</fullName>
        <ecNumber evidence="2">2.7.13.3</ecNumber>
    </recommendedName>
</protein>
<feature type="transmembrane region" description="Helical" evidence="9">
    <location>
        <begin position="43"/>
        <end position="65"/>
    </location>
</feature>
<comment type="catalytic activity">
    <reaction evidence="1">
        <text>ATP + protein L-histidine = ADP + protein N-phospho-L-histidine.</text>
        <dbReference type="EC" id="2.7.13.3"/>
    </reaction>
</comment>
<evidence type="ECO:0000256" key="7">
    <source>
        <dbReference type="ARBA" id="ARBA00022840"/>
    </source>
</evidence>
<dbReference type="InterPro" id="IPR004358">
    <property type="entry name" value="Sig_transdc_His_kin-like_C"/>
</dbReference>
<keyword evidence="9" id="KW-0472">Membrane</keyword>
<dbReference type="SUPFAM" id="SSF55874">
    <property type="entry name" value="ATPase domain of HSP90 chaperone/DNA topoisomerase II/histidine kinase"/>
    <property type="match status" value="1"/>
</dbReference>
<evidence type="ECO:0000256" key="4">
    <source>
        <dbReference type="ARBA" id="ARBA00022679"/>
    </source>
</evidence>
<dbReference type="EC" id="2.7.13.3" evidence="2"/>
<feature type="transmembrane region" description="Helical" evidence="9">
    <location>
        <begin position="121"/>
        <end position="142"/>
    </location>
</feature>
<dbReference type="PROSITE" id="PS50109">
    <property type="entry name" value="HIS_KIN"/>
    <property type="match status" value="1"/>
</dbReference>
<gene>
    <name evidence="11" type="ORF">ACFPOF_08870</name>
</gene>
<evidence type="ECO:0000256" key="5">
    <source>
        <dbReference type="ARBA" id="ARBA00022741"/>
    </source>
</evidence>
<keyword evidence="5" id="KW-0547">Nucleotide-binding</keyword>
<dbReference type="InterPro" id="IPR003594">
    <property type="entry name" value="HATPase_dom"/>
</dbReference>
<dbReference type="InterPro" id="IPR005467">
    <property type="entry name" value="His_kinase_dom"/>
</dbReference>
<dbReference type="InterPro" id="IPR036890">
    <property type="entry name" value="HATPase_C_sf"/>
</dbReference>
<evidence type="ECO:0000256" key="3">
    <source>
        <dbReference type="ARBA" id="ARBA00022553"/>
    </source>
</evidence>
<dbReference type="InterPro" id="IPR016120">
    <property type="entry name" value="Sig_transdc_His_kin_SpoOB"/>
</dbReference>
<dbReference type="Pfam" id="PF14689">
    <property type="entry name" value="SPOB_a"/>
    <property type="match status" value="1"/>
</dbReference>
<proteinExistence type="predicted"/>
<evidence type="ECO:0000313" key="12">
    <source>
        <dbReference type="Proteomes" id="UP001596113"/>
    </source>
</evidence>
<dbReference type="EMBL" id="JBHSMI010000015">
    <property type="protein sequence ID" value="MFC5402852.1"/>
    <property type="molecule type" value="Genomic_DNA"/>
</dbReference>
<dbReference type="RefSeq" id="WP_378131671.1">
    <property type="nucleotide sequence ID" value="NZ_JBHSMI010000015.1"/>
</dbReference>
<sequence>MKKKIVTYFFIILFTQLMDLILLTILIYGFGISSHDDMLRDHFNQILLVLYPQLTSVFLISWMIRKRKSSTGIRILSALINGERKTFVSIILFIFIQFFLLGMLQYYQITPDKKNTVLQAGLIYVLIVVSLLALIFMIRLLVRTREQAARMTQEVYVEEINDMFTSIRGQRHDFLNHVQVIHTMAQMGKTEQLKNYVEDLVKETRDVSDIVHHPSPALAAFAQSKTTVALGKGIAFSCELPADWSPQETTVKVIDVIKILGNLVDNAFDESGKLSADQRHVTASIRAGEDRRIELVVSNKGRLIAGIDKARIFDTGYSTKGEGHTGLGLAIVQKRVKHYNGELHLSSEQTGSGLATTTFRILLPYSAS</sequence>
<evidence type="ECO:0000256" key="2">
    <source>
        <dbReference type="ARBA" id="ARBA00012438"/>
    </source>
</evidence>
<evidence type="ECO:0000259" key="10">
    <source>
        <dbReference type="PROSITE" id="PS50109"/>
    </source>
</evidence>
<keyword evidence="9" id="KW-0812">Transmembrane</keyword>
<dbReference type="InterPro" id="IPR039506">
    <property type="entry name" value="SPOB_a"/>
</dbReference>
<dbReference type="Proteomes" id="UP001596113">
    <property type="component" value="Unassembled WGS sequence"/>
</dbReference>
<name>A0ABW0HSK0_9BACL</name>
<dbReference type="GO" id="GO:0004673">
    <property type="term" value="F:protein histidine kinase activity"/>
    <property type="evidence" value="ECO:0007669"/>
    <property type="project" value="UniProtKB-EC"/>
</dbReference>
<comment type="caution">
    <text evidence="11">The sequence shown here is derived from an EMBL/GenBank/DDBJ whole genome shotgun (WGS) entry which is preliminary data.</text>
</comment>
<dbReference type="PANTHER" id="PTHR40448:SF1">
    <property type="entry name" value="TWO-COMPONENT SENSOR HISTIDINE KINASE"/>
    <property type="match status" value="1"/>
</dbReference>
<feature type="domain" description="Histidine kinase" evidence="10">
    <location>
        <begin position="155"/>
        <end position="367"/>
    </location>
</feature>
<reference evidence="12" key="1">
    <citation type="journal article" date="2019" name="Int. J. Syst. Evol. Microbiol.">
        <title>The Global Catalogue of Microorganisms (GCM) 10K type strain sequencing project: providing services to taxonomists for standard genome sequencing and annotation.</title>
        <authorList>
            <consortium name="The Broad Institute Genomics Platform"/>
            <consortium name="The Broad Institute Genome Sequencing Center for Infectious Disease"/>
            <person name="Wu L."/>
            <person name="Ma J."/>
        </authorList>
    </citation>
    <scope>NUCLEOTIDE SEQUENCE [LARGE SCALE GENOMIC DNA]</scope>
    <source>
        <strain evidence="12">CGMCC 1.18575</strain>
    </source>
</reference>
<keyword evidence="8" id="KW-0902">Two-component regulatory system</keyword>
<organism evidence="11 12">
    <name type="scientific">Cohnella soli</name>
    <dbReference type="NCBI Taxonomy" id="425005"/>
    <lineage>
        <taxon>Bacteria</taxon>
        <taxon>Bacillati</taxon>
        <taxon>Bacillota</taxon>
        <taxon>Bacilli</taxon>
        <taxon>Bacillales</taxon>
        <taxon>Paenibacillaceae</taxon>
        <taxon>Cohnella</taxon>
    </lineage>
</organism>
<dbReference type="PRINTS" id="PR00344">
    <property type="entry name" value="BCTRLSENSOR"/>
</dbReference>
<keyword evidence="9" id="KW-1133">Transmembrane helix</keyword>
<dbReference type="Gene3D" id="3.30.565.10">
    <property type="entry name" value="Histidine kinase-like ATPase, C-terminal domain"/>
    <property type="match status" value="1"/>
</dbReference>
<evidence type="ECO:0000256" key="1">
    <source>
        <dbReference type="ARBA" id="ARBA00000085"/>
    </source>
</evidence>
<accession>A0ABW0HSK0</accession>
<keyword evidence="7" id="KW-0067">ATP-binding</keyword>
<keyword evidence="4 11" id="KW-0808">Transferase</keyword>
<evidence type="ECO:0000256" key="9">
    <source>
        <dbReference type="SAM" id="Phobius"/>
    </source>
</evidence>
<feature type="transmembrane region" description="Helical" evidence="9">
    <location>
        <begin position="86"/>
        <end position="109"/>
    </location>
</feature>
<dbReference type="Pfam" id="PF02518">
    <property type="entry name" value="HATPase_c"/>
    <property type="match status" value="1"/>
</dbReference>
<evidence type="ECO:0000256" key="8">
    <source>
        <dbReference type="ARBA" id="ARBA00023012"/>
    </source>
</evidence>
<dbReference type="SUPFAM" id="SSF55890">
    <property type="entry name" value="Sporulation response regulatory protein Spo0B"/>
    <property type="match status" value="1"/>
</dbReference>
<keyword evidence="3" id="KW-0597">Phosphoprotein</keyword>
<keyword evidence="12" id="KW-1185">Reference proteome</keyword>
<dbReference type="Gene3D" id="1.10.287.130">
    <property type="match status" value="1"/>
</dbReference>
<dbReference type="PANTHER" id="PTHR40448">
    <property type="entry name" value="TWO-COMPONENT SENSOR HISTIDINE KINASE"/>
    <property type="match status" value="1"/>
</dbReference>
<feature type="transmembrane region" description="Helical" evidence="9">
    <location>
        <begin position="7"/>
        <end position="31"/>
    </location>
</feature>
<keyword evidence="6 11" id="KW-0418">Kinase</keyword>
<evidence type="ECO:0000313" key="11">
    <source>
        <dbReference type="EMBL" id="MFC5402852.1"/>
    </source>
</evidence>
<evidence type="ECO:0000256" key="6">
    <source>
        <dbReference type="ARBA" id="ARBA00022777"/>
    </source>
</evidence>